<dbReference type="PANTHER" id="PTHR30345">
    <property type="entry name" value="RIBOSE-5-PHOSPHATE ISOMERASE B"/>
    <property type="match status" value="1"/>
</dbReference>
<dbReference type="SUPFAM" id="SSF89623">
    <property type="entry name" value="Ribose/Galactose isomerase RpiB/AlsB"/>
    <property type="match status" value="1"/>
</dbReference>
<dbReference type="EMBL" id="BSPQ01000002">
    <property type="protein sequence ID" value="GLS90172.1"/>
    <property type="molecule type" value="Genomic_DNA"/>
</dbReference>
<dbReference type="Gene3D" id="3.40.1400.10">
    <property type="entry name" value="Sugar-phosphate isomerase, RpiB/LacA/LacB"/>
    <property type="match status" value="1"/>
</dbReference>
<evidence type="ECO:0000259" key="2">
    <source>
        <dbReference type="Pfam" id="PF12408"/>
    </source>
</evidence>
<sequence>MKIALMMENSQAGKNATVLNELQTVVGPLGYPVYNVGMSDENDHHLTYIHLGIMASILVNAKAVDFVVAGCGTGQGAMMSLNIHPGIVCGYCLDPSDAFLFNQINNGNALALAFAKGFGWGAELNVRYIFEKAFTTGERGQGYPLERVVPQQANAGILNQVKAAVTKDNYLDSLRAIDQELVKTAVSGERFQACFFENCQDEVIKEYVQSLLA</sequence>
<name>A0ABQ6DYE7_9GAMM</name>
<comment type="similarity">
    <text evidence="1">Belongs to the LacAB/RpiB family.</text>
</comment>
<organism evidence="3 4">
    <name type="scientific">Psychromonas marina</name>
    <dbReference type="NCBI Taxonomy" id="88364"/>
    <lineage>
        <taxon>Bacteria</taxon>
        <taxon>Pseudomonadati</taxon>
        <taxon>Pseudomonadota</taxon>
        <taxon>Gammaproteobacteria</taxon>
        <taxon>Alteromonadales</taxon>
        <taxon>Psychromonadaceae</taxon>
        <taxon>Psychromonas</taxon>
    </lineage>
</organism>
<evidence type="ECO:0000256" key="1">
    <source>
        <dbReference type="ARBA" id="ARBA00008754"/>
    </source>
</evidence>
<dbReference type="PANTHER" id="PTHR30345:SF6">
    <property type="entry name" value="RIBOSE 5-PHOSPHATE ISOMERASE"/>
    <property type="match status" value="1"/>
</dbReference>
<evidence type="ECO:0000313" key="4">
    <source>
        <dbReference type="Proteomes" id="UP001157353"/>
    </source>
</evidence>
<comment type="caution">
    <text evidence="3">The sequence shown here is derived from an EMBL/GenBank/DDBJ whole genome shotgun (WGS) entry which is preliminary data.</text>
</comment>
<dbReference type="RefSeq" id="WP_284203291.1">
    <property type="nucleotide sequence ID" value="NZ_BSPQ01000002.1"/>
</dbReference>
<dbReference type="Pfam" id="PF02502">
    <property type="entry name" value="LacAB_rpiB"/>
    <property type="match status" value="1"/>
</dbReference>
<evidence type="ECO:0000313" key="3">
    <source>
        <dbReference type="EMBL" id="GLS90172.1"/>
    </source>
</evidence>
<dbReference type="InterPro" id="IPR022133">
    <property type="entry name" value="Ribose_5_isomerase_C"/>
</dbReference>
<gene>
    <name evidence="3" type="ORF">GCM10007916_12390</name>
</gene>
<accession>A0ABQ6DYE7</accession>
<feature type="domain" description="Ribose-5-phosphate isomerase C-terminal" evidence="2">
    <location>
        <begin position="165"/>
        <end position="211"/>
    </location>
</feature>
<dbReference type="Pfam" id="PF12408">
    <property type="entry name" value="DUF3666"/>
    <property type="match status" value="1"/>
</dbReference>
<dbReference type="Proteomes" id="UP001157353">
    <property type="component" value="Unassembled WGS sequence"/>
</dbReference>
<dbReference type="InterPro" id="IPR036569">
    <property type="entry name" value="RpiB_LacA_LacB_sf"/>
</dbReference>
<dbReference type="NCBIfam" id="NF006753">
    <property type="entry name" value="PRK09273.1"/>
    <property type="match status" value="1"/>
</dbReference>
<keyword evidence="4" id="KW-1185">Reference proteome</keyword>
<proteinExistence type="inferred from homology"/>
<dbReference type="InterPro" id="IPR003500">
    <property type="entry name" value="RpiB_LacA_LacB"/>
</dbReference>
<protein>
    <recommendedName>
        <fullName evidence="2">Ribose-5-phosphate isomerase C-terminal domain-containing protein</fullName>
    </recommendedName>
</protein>
<reference evidence="4" key="1">
    <citation type="journal article" date="2019" name="Int. J. Syst. Evol. Microbiol.">
        <title>The Global Catalogue of Microorganisms (GCM) 10K type strain sequencing project: providing services to taxonomists for standard genome sequencing and annotation.</title>
        <authorList>
            <consortium name="The Broad Institute Genomics Platform"/>
            <consortium name="The Broad Institute Genome Sequencing Center for Infectious Disease"/>
            <person name="Wu L."/>
            <person name="Ma J."/>
        </authorList>
    </citation>
    <scope>NUCLEOTIDE SEQUENCE [LARGE SCALE GENOMIC DNA]</scope>
    <source>
        <strain evidence="4">NBRC 103166</strain>
    </source>
</reference>